<keyword evidence="8" id="KW-1185">Reference proteome</keyword>
<reference evidence="7" key="1">
    <citation type="submission" date="2021-11" db="EMBL/GenBank/DDBJ databases">
        <title>Purpureocillium_takamizusanense_genome.</title>
        <authorList>
            <person name="Nguyen N.-H."/>
        </authorList>
    </citation>
    <scope>NUCLEOTIDE SEQUENCE</scope>
    <source>
        <strain evidence="7">PT3</strain>
    </source>
</reference>
<evidence type="ECO:0000256" key="5">
    <source>
        <dbReference type="SAM" id="SignalP"/>
    </source>
</evidence>
<dbReference type="SUPFAM" id="SSF49785">
    <property type="entry name" value="Galactose-binding domain-like"/>
    <property type="match status" value="1"/>
</dbReference>
<dbReference type="GO" id="GO:0005576">
    <property type="term" value="C:extracellular region"/>
    <property type="evidence" value="ECO:0007669"/>
    <property type="project" value="UniProtKB-SubCell"/>
</dbReference>
<dbReference type="GO" id="GO:0004567">
    <property type="term" value="F:beta-mannosidase activity"/>
    <property type="evidence" value="ECO:0007669"/>
    <property type="project" value="UniProtKB-EC"/>
</dbReference>
<keyword evidence="2" id="KW-0964">Secreted</keyword>
<dbReference type="KEGG" id="ptkz:JDV02_002089"/>
<keyword evidence="5" id="KW-0732">Signal</keyword>
<dbReference type="Gene3D" id="2.60.120.260">
    <property type="entry name" value="Galactose-binding domain-like"/>
    <property type="match status" value="1"/>
</dbReference>
<comment type="subcellular location">
    <subcellularLocation>
        <location evidence="1">Secreted</location>
    </subcellularLocation>
</comment>
<feature type="signal peptide" evidence="5">
    <location>
        <begin position="1"/>
        <end position="19"/>
    </location>
</feature>
<dbReference type="Pfam" id="PF22666">
    <property type="entry name" value="Glyco_hydro_2_N2"/>
    <property type="match status" value="1"/>
</dbReference>
<dbReference type="InterPro" id="IPR054593">
    <property type="entry name" value="Beta-mannosidase-like_N2"/>
</dbReference>
<dbReference type="GeneID" id="72064050"/>
<evidence type="ECO:0000256" key="3">
    <source>
        <dbReference type="ARBA" id="ARBA00022801"/>
    </source>
</evidence>
<proteinExistence type="predicted"/>
<dbReference type="InterPro" id="IPR008979">
    <property type="entry name" value="Galactose-bd-like_sf"/>
</dbReference>
<dbReference type="AlphaFoldDB" id="A0A9Q8Q9M0"/>
<dbReference type="PANTHER" id="PTHR43730">
    <property type="entry name" value="BETA-MANNOSIDASE"/>
    <property type="match status" value="1"/>
</dbReference>
<protein>
    <submittedName>
        <fullName evidence="7">Beta-mannosidase</fullName>
        <ecNumber evidence="7">3.2.1.25</ecNumber>
    </submittedName>
</protein>
<evidence type="ECO:0000256" key="1">
    <source>
        <dbReference type="ARBA" id="ARBA00004613"/>
    </source>
</evidence>
<dbReference type="GO" id="GO:0006516">
    <property type="term" value="P:glycoprotein catabolic process"/>
    <property type="evidence" value="ECO:0007669"/>
    <property type="project" value="TreeGrafter"/>
</dbReference>
<sequence>MNLATIRLLVASFWVSVAAARFTAISSSGAECVDIGGRCHATNGNGSVSIPATVPGLIQTDLYAAGVLPDPFLDNNFELYNWVPHDNWTFSRSLPRSSPKGKQWSEFKRVYVVFEGIDTAANVRLDGQAVGFADNQFRQWAFDVTKHITKRSELELQVEI</sequence>
<evidence type="ECO:0000256" key="4">
    <source>
        <dbReference type="ARBA" id="ARBA00023295"/>
    </source>
</evidence>
<evidence type="ECO:0000259" key="6">
    <source>
        <dbReference type="Pfam" id="PF22666"/>
    </source>
</evidence>
<name>A0A9Q8Q9M0_9HYPO</name>
<feature type="domain" description="Beta-mannosidase-like galactose-binding" evidence="6">
    <location>
        <begin position="43"/>
        <end position="158"/>
    </location>
</feature>
<dbReference type="EC" id="3.2.1.25" evidence="7"/>
<evidence type="ECO:0000256" key="2">
    <source>
        <dbReference type="ARBA" id="ARBA00022525"/>
    </source>
</evidence>
<organism evidence="7 8">
    <name type="scientific">Purpureocillium takamizusanense</name>
    <dbReference type="NCBI Taxonomy" id="2060973"/>
    <lineage>
        <taxon>Eukaryota</taxon>
        <taxon>Fungi</taxon>
        <taxon>Dikarya</taxon>
        <taxon>Ascomycota</taxon>
        <taxon>Pezizomycotina</taxon>
        <taxon>Sordariomycetes</taxon>
        <taxon>Hypocreomycetidae</taxon>
        <taxon>Hypocreales</taxon>
        <taxon>Ophiocordycipitaceae</taxon>
        <taxon>Purpureocillium</taxon>
    </lineage>
</organism>
<keyword evidence="3 7" id="KW-0378">Hydrolase</keyword>
<dbReference type="EMBL" id="CP086355">
    <property type="protein sequence ID" value="UNI15565.1"/>
    <property type="molecule type" value="Genomic_DNA"/>
</dbReference>
<dbReference type="InterPro" id="IPR050887">
    <property type="entry name" value="Beta-mannosidase_GH2"/>
</dbReference>
<evidence type="ECO:0000313" key="7">
    <source>
        <dbReference type="EMBL" id="UNI15565.1"/>
    </source>
</evidence>
<dbReference type="PANTHER" id="PTHR43730:SF5">
    <property type="entry name" value="BETA-MANNOSIDASE A"/>
    <property type="match status" value="1"/>
</dbReference>
<accession>A0A9Q8Q9M0</accession>
<dbReference type="RefSeq" id="XP_047839046.1">
    <property type="nucleotide sequence ID" value="XM_047983076.1"/>
</dbReference>
<keyword evidence="4 7" id="KW-0326">Glycosidase</keyword>
<dbReference type="OrthoDB" id="5423993at2759"/>
<evidence type="ECO:0000313" key="8">
    <source>
        <dbReference type="Proteomes" id="UP000829364"/>
    </source>
</evidence>
<feature type="chain" id="PRO_5040121574" evidence="5">
    <location>
        <begin position="20"/>
        <end position="160"/>
    </location>
</feature>
<gene>
    <name evidence="7" type="ORF">JDV02_002089</name>
</gene>
<dbReference type="Proteomes" id="UP000829364">
    <property type="component" value="Chromosome 2"/>
</dbReference>